<sequence length="168" mass="18476">MTLRAVRPGDADEVAAVLEQHRDPQVQRFTWIPDPYEQLHAEAFLANAERGWRDGDLATFVVDVGGRYRGTVDLRPEPGAWAEIGFGLHPAARGRGVATRAVRRLLTWGFEELRLAGVTWRADVANTASLGVALRCGFTVEGRVRGLLLHRGERVDGVIATLLASDPR</sequence>
<dbReference type="GO" id="GO:0008999">
    <property type="term" value="F:protein-N-terminal-alanine acetyltransferase activity"/>
    <property type="evidence" value="ECO:0007669"/>
    <property type="project" value="TreeGrafter"/>
</dbReference>
<evidence type="ECO:0000313" key="2">
    <source>
        <dbReference type="EMBL" id="PWJ53454.1"/>
    </source>
</evidence>
<keyword evidence="3" id="KW-1185">Reference proteome</keyword>
<dbReference type="InterPro" id="IPR000182">
    <property type="entry name" value="GNAT_dom"/>
</dbReference>
<keyword evidence="2" id="KW-0808">Transferase</keyword>
<dbReference type="InterPro" id="IPR051908">
    <property type="entry name" value="Ribosomal_N-acetyltransferase"/>
</dbReference>
<comment type="caution">
    <text evidence="2">The sequence shown here is derived from an EMBL/GenBank/DDBJ whole genome shotgun (WGS) entry which is preliminary data.</text>
</comment>
<organism evidence="2 3">
    <name type="scientific">Quadrisphaera granulorum</name>
    <dbReference type="NCBI Taxonomy" id="317664"/>
    <lineage>
        <taxon>Bacteria</taxon>
        <taxon>Bacillati</taxon>
        <taxon>Actinomycetota</taxon>
        <taxon>Actinomycetes</taxon>
        <taxon>Kineosporiales</taxon>
        <taxon>Kineosporiaceae</taxon>
        <taxon>Quadrisphaera</taxon>
    </lineage>
</organism>
<accession>A0A316A9B6</accession>
<dbReference type="PROSITE" id="PS51186">
    <property type="entry name" value="GNAT"/>
    <property type="match status" value="1"/>
</dbReference>
<proteinExistence type="predicted"/>
<evidence type="ECO:0000259" key="1">
    <source>
        <dbReference type="PROSITE" id="PS51186"/>
    </source>
</evidence>
<evidence type="ECO:0000313" key="3">
    <source>
        <dbReference type="Proteomes" id="UP000245469"/>
    </source>
</evidence>
<dbReference type="CDD" id="cd04301">
    <property type="entry name" value="NAT_SF"/>
    <property type="match status" value="1"/>
</dbReference>
<gene>
    <name evidence="2" type="ORF">BXY45_11224</name>
</gene>
<dbReference type="GO" id="GO:1990189">
    <property type="term" value="F:protein N-terminal-serine acetyltransferase activity"/>
    <property type="evidence" value="ECO:0007669"/>
    <property type="project" value="TreeGrafter"/>
</dbReference>
<dbReference type="EMBL" id="QGDQ01000012">
    <property type="protein sequence ID" value="PWJ53454.1"/>
    <property type="molecule type" value="Genomic_DNA"/>
</dbReference>
<dbReference type="PANTHER" id="PTHR43441:SF10">
    <property type="entry name" value="ACETYLTRANSFERASE"/>
    <property type="match status" value="1"/>
</dbReference>
<dbReference type="Gene3D" id="3.40.630.30">
    <property type="match status" value="1"/>
</dbReference>
<reference evidence="2 3" key="1">
    <citation type="submission" date="2018-03" db="EMBL/GenBank/DDBJ databases">
        <title>Genomic Encyclopedia of Archaeal and Bacterial Type Strains, Phase II (KMG-II): from individual species to whole genera.</title>
        <authorList>
            <person name="Goeker M."/>
        </authorList>
    </citation>
    <scope>NUCLEOTIDE SEQUENCE [LARGE SCALE GENOMIC DNA]</scope>
    <source>
        <strain evidence="2 3">DSM 44889</strain>
    </source>
</reference>
<dbReference type="Proteomes" id="UP000245469">
    <property type="component" value="Unassembled WGS sequence"/>
</dbReference>
<name>A0A316A9B6_9ACTN</name>
<dbReference type="Pfam" id="PF13302">
    <property type="entry name" value="Acetyltransf_3"/>
    <property type="match status" value="1"/>
</dbReference>
<feature type="domain" description="N-acetyltransferase" evidence="1">
    <location>
        <begin position="1"/>
        <end position="165"/>
    </location>
</feature>
<dbReference type="PANTHER" id="PTHR43441">
    <property type="entry name" value="RIBOSOMAL-PROTEIN-SERINE ACETYLTRANSFERASE"/>
    <property type="match status" value="1"/>
</dbReference>
<protein>
    <submittedName>
        <fullName evidence="2">RimJ/RimL family protein N-acetyltransferase</fullName>
    </submittedName>
</protein>
<dbReference type="SUPFAM" id="SSF55729">
    <property type="entry name" value="Acyl-CoA N-acyltransferases (Nat)"/>
    <property type="match status" value="1"/>
</dbReference>
<dbReference type="InterPro" id="IPR016181">
    <property type="entry name" value="Acyl_CoA_acyltransferase"/>
</dbReference>
<dbReference type="AlphaFoldDB" id="A0A316A9B6"/>
<dbReference type="GO" id="GO:0005737">
    <property type="term" value="C:cytoplasm"/>
    <property type="evidence" value="ECO:0007669"/>
    <property type="project" value="TreeGrafter"/>
</dbReference>